<dbReference type="Proteomes" id="UP001303115">
    <property type="component" value="Unassembled WGS sequence"/>
</dbReference>
<feature type="domain" description="Endo-1,3(4)-beta-glucanase 1 carbohydrate binding" evidence="2">
    <location>
        <begin position="24"/>
        <end position="72"/>
    </location>
</feature>
<dbReference type="Pfam" id="PF10645">
    <property type="entry name" value="Carb_bind"/>
    <property type="match status" value="1"/>
</dbReference>
<evidence type="ECO:0000313" key="4">
    <source>
        <dbReference type="Proteomes" id="UP001303115"/>
    </source>
</evidence>
<dbReference type="InterPro" id="IPR018909">
    <property type="entry name" value="Eng1_septum"/>
</dbReference>
<reference evidence="4" key="1">
    <citation type="journal article" date="2023" name="Mol. Phylogenet. Evol.">
        <title>Genome-scale phylogeny and comparative genomics of the fungal order Sordariales.</title>
        <authorList>
            <person name="Hensen N."/>
            <person name="Bonometti L."/>
            <person name="Westerberg I."/>
            <person name="Brannstrom I.O."/>
            <person name="Guillou S."/>
            <person name="Cros-Aarteil S."/>
            <person name="Calhoun S."/>
            <person name="Haridas S."/>
            <person name="Kuo A."/>
            <person name="Mondo S."/>
            <person name="Pangilinan J."/>
            <person name="Riley R."/>
            <person name="LaButti K."/>
            <person name="Andreopoulos B."/>
            <person name="Lipzen A."/>
            <person name="Chen C."/>
            <person name="Yan M."/>
            <person name="Daum C."/>
            <person name="Ng V."/>
            <person name="Clum A."/>
            <person name="Steindorff A."/>
            <person name="Ohm R.A."/>
            <person name="Martin F."/>
            <person name="Silar P."/>
            <person name="Natvig D.O."/>
            <person name="Lalanne C."/>
            <person name="Gautier V."/>
            <person name="Ament-Velasquez S.L."/>
            <person name="Kruys A."/>
            <person name="Hutchinson M.I."/>
            <person name="Powell A.J."/>
            <person name="Barry K."/>
            <person name="Miller A.N."/>
            <person name="Grigoriev I.V."/>
            <person name="Debuchy R."/>
            <person name="Gladieux P."/>
            <person name="Hiltunen Thoren M."/>
            <person name="Johannesson H."/>
        </authorList>
    </citation>
    <scope>NUCLEOTIDE SEQUENCE [LARGE SCALE GENOMIC DNA]</scope>
    <source>
        <strain evidence="4">CBS 284.82</strain>
    </source>
</reference>
<keyword evidence="4" id="KW-1185">Reference proteome</keyword>
<accession>A0AAN6P7G9</accession>
<evidence type="ECO:0000313" key="3">
    <source>
        <dbReference type="EMBL" id="KAK4033169.1"/>
    </source>
</evidence>
<feature type="signal peptide" evidence="1">
    <location>
        <begin position="1"/>
        <end position="20"/>
    </location>
</feature>
<evidence type="ECO:0000259" key="2">
    <source>
        <dbReference type="Pfam" id="PF10645"/>
    </source>
</evidence>
<name>A0AAN6P7G9_9PEZI</name>
<dbReference type="PANTHER" id="PTHR42047">
    <property type="entry name" value="PROTEIN, PUTATIVE (AFU_ORTHOLOGUE AFUA_6G03560)-RELATED"/>
    <property type="match status" value="1"/>
</dbReference>
<comment type="caution">
    <text evidence="3">The sequence shown here is derived from an EMBL/GenBank/DDBJ whole genome shotgun (WGS) entry which is preliminary data.</text>
</comment>
<sequence>MPRLTLTAAALVGFASGVLCDLQTCGPAQYDPTQYVCWDNQFLCPITAGEPLSNCAGACYSKFMYSCTNNVLALLPPAETPFTLTVDNPGLPIHGKPVTAAGQHWSLNAETSSYCPEQVGDACPPGTETVIVSSGGRVSMSVMVPGGQQAYLDPYWNMAYTQAHSAYIPPGSVSTGFGAYQGGGFVNLNGNGWGWAACPPRASGGGGPGWNLVARNETNADRYNECHPVNLKINSQPSGTLGAWQYT</sequence>
<dbReference type="InterPro" id="IPR052820">
    <property type="entry name" value="PhiA_domain"/>
</dbReference>
<gene>
    <name evidence="3" type="ORF">C8A01DRAFT_40393</name>
</gene>
<keyword evidence="1" id="KW-0732">Signal</keyword>
<organism evidence="3 4">
    <name type="scientific">Parachaetomium inaequale</name>
    <dbReference type="NCBI Taxonomy" id="2588326"/>
    <lineage>
        <taxon>Eukaryota</taxon>
        <taxon>Fungi</taxon>
        <taxon>Dikarya</taxon>
        <taxon>Ascomycota</taxon>
        <taxon>Pezizomycotina</taxon>
        <taxon>Sordariomycetes</taxon>
        <taxon>Sordariomycetidae</taxon>
        <taxon>Sordariales</taxon>
        <taxon>Chaetomiaceae</taxon>
        <taxon>Parachaetomium</taxon>
    </lineage>
</organism>
<feature type="chain" id="PRO_5042855727" evidence="1">
    <location>
        <begin position="21"/>
        <end position="247"/>
    </location>
</feature>
<dbReference type="EMBL" id="MU854548">
    <property type="protein sequence ID" value="KAK4033169.1"/>
    <property type="molecule type" value="Genomic_DNA"/>
</dbReference>
<dbReference type="GO" id="GO:0030246">
    <property type="term" value="F:carbohydrate binding"/>
    <property type="evidence" value="ECO:0007669"/>
    <property type="project" value="InterPro"/>
</dbReference>
<evidence type="ECO:0000256" key="1">
    <source>
        <dbReference type="SAM" id="SignalP"/>
    </source>
</evidence>
<protein>
    <submittedName>
        <fullName evidence="3">Carbohydrate binding-domain-containing protein</fullName>
    </submittedName>
</protein>
<dbReference type="AlphaFoldDB" id="A0AAN6P7G9"/>
<proteinExistence type="predicted"/>
<dbReference type="PANTHER" id="PTHR42047:SF1">
    <property type="entry name" value="PROTEIN, PUTATIVE (AFU_ORTHOLOGUE AFUA_6G03560)-RELATED"/>
    <property type="match status" value="1"/>
</dbReference>